<keyword evidence="3" id="KW-0540">Nuclease</keyword>
<dbReference type="Pfam" id="PF01844">
    <property type="entry name" value="HNH"/>
    <property type="match status" value="1"/>
</dbReference>
<dbReference type="GO" id="GO:0003676">
    <property type="term" value="F:nucleic acid binding"/>
    <property type="evidence" value="ECO:0007669"/>
    <property type="project" value="InterPro"/>
</dbReference>
<feature type="coiled-coil region" evidence="1">
    <location>
        <begin position="369"/>
        <end position="396"/>
    </location>
</feature>
<dbReference type="Proteomes" id="UP000184526">
    <property type="component" value="Unassembled WGS sequence"/>
</dbReference>
<organism evidence="3 4">
    <name type="scientific">Clostridium collagenovorans DSM 3089</name>
    <dbReference type="NCBI Taxonomy" id="1121306"/>
    <lineage>
        <taxon>Bacteria</taxon>
        <taxon>Bacillati</taxon>
        <taxon>Bacillota</taxon>
        <taxon>Clostridia</taxon>
        <taxon>Eubacteriales</taxon>
        <taxon>Clostridiaceae</taxon>
        <taxon>Clostridium</taxon>
    </lineage>
</organism>
<dbReference type="SMART" id="SM00507">
    <property type="entry name" value="HNHc"/>
    <property type="match status" value="1"/>
</dbReference>
<protein>
    <submittedName>
        <fullName evidence="3">HNH endonuclease</fullName>
    </submittedName>
</protein>
<dbReference type="AlphaFoldDB" id="A0A1M5VX20"/>
<dbReference type="STRING" id="1121306.SAMN02745196_01415"/>
<evidence type="ECO:0000259" key="2">
    <source>
        <dbReference type="SMART" id="SM00507"/>
    </source>
</evidence>
<name>A0A1M5VX20_9CLOT</name>
<keyword evidence="3" id="KW-0255">Endonuclease</keyword>
<gene>
    <name evidence="3" type="ORF">SAMN02745196_01415</name>
</gene>
<keyword evidence="3" id="KW-0378">Hydrolase</keyword>
<dbReference type="InterPro" id="IPR052892">
    <property type="entry name" value="NA-targeting_endonuclease"/>
</dbReference>
<evidence type="ECO:0000313" key="4">
    <source>
        <dbReference type="Proteomes" id="UP000184526"/>
    </source>
</evidence>
<dbReference type="RefSeq" id="WP_072831330.1">
    <property type="nucleotide sequence ID" value="NZ_FQXP01000005.1"/>
</dbReference>
<dbReference type="GO" id="GO:0004519">
    <property type="term" value="F:endonuclease activity"/>
    <property type="evidence" value="ECO:0007669"/>
    <property type="project" value="UniProtKB-KW"/>
</dbReference>
<dbReference type="EMBL" id="FQXP01000005">
    <property type="protein sequence ID" value="SHH79748.1"/>
    <property type="molecule type" value="Genomic_DNA"/>
</dbReference>
<sequence>MFLVIAIIVIIITVKIVTEQKYKQLEAEVLKELGFSNWNIISYFDEYVTVKSRQTLERYDDIKFFKENREKLVRAENIIKRKNDVAATLMRFLENNEYKSRSQYRRLTKQIDVVLKNEGAYRISVNYISSAGNNLGAREIAVNQYGIDRFKKDPSLLMGKGEYNKYLKEQQKEALNQKHHEYYENVNNIIDYANENRGSLVVKGSQEQLDGLIAQLFDRTVNSIKKIKTIDSEEWNIIGDFMNHLKGQIEKVVSINQKILEYYESPSFLKIKDTCEVLMSTQREFNEYITEKVQSISQLFGTRVVRNETTKDDEYNYIRPYKKTITPFTAEVSATVFASAENNPLEYVVKNFYPNKKSYPEQIQKLYRLVEELETLRDAKQIIENYKVEYQQYLGDVPNFIMENDESGFYSRLGFANIDESVLTVEYKFSYTSGGGMAQRSFTVPMTEETIVELIKVLESKLTASAFAKEQRALMTKKLREVIKNRDNFTCCNCSNSTHVEPNLLLEIDHIIPVSKGGYTVEDNLQTLCWKCNRAKSDKIIS</sequence>
<feature type="domain" description="HNH nuclease" evidence="2">
    <location>
        <begin position="478"/>
        <end position="534"/>
    </location>
</feature>
<dbReference type="Gene3D" id="1.10.30.50">
    <property type="match status" value="1"/>
</dbReference>
<dbReference type="InterPro" id="IPR003615">
    <property type="entry name" value="HNH_nuc"/>
</dbReference>
<keyword evidence="1" id="KW-0175">Coiled coil</keyword>
<evidence type="ECO:0000313" key="3">
    <source>
        <dbReference type="EMBL" id="SHH79748.1"/>
    </source>
</evidence>
<dbReference type="PANTHER" id="PTHR33877:SF1">
    <property type="entry name" value="TYPE IV METHYL-DIRECTED RESTRICTION ENZYME ECOKMCRA"/>
    <property type="match status" value="1"/>
</dbReference>
<dbReference type="OrthoDB" id="9802901at2"/>
<proteinExistence type="predicted"/>
<dbReference type="CDD" id="cd00085">
    <property type="entry name" value="HNHc"/>
    <property type="match status" value="1"/>
</dbReference>
<accession>A0A1M5VX20</accession>
<keyword evidence="4" id="KW-1185">Reference proteome</keyword>
<dbReference type="PANTHER" id="PTHR33877">
    <property type="entry name" value="SLL1193 PROTEIN"/>
    <property type="match status" value="1"/>
</dbReference>
<dbReference type="InterPro" id="IPR002711">
    <property type="entry name" value="HNH"/>
</dbReference>
<evidence type="ECO:0000256" key="1">
    <source>
        <dbReference type="SAM" id="Coils"/>
    </source>
</evidence>
<dbReference type="GO" id="GO:0008270">
    <property type="term" value="F:zinc ion binding"/>
    <property type="evidence" value="ECO:0007669"/>
    <property type="project" value="InterPro"/>
</dbReference>
<reference evidence="3 4" key="1">
    <citation type="submission" date="2016-11" db="EMBL/GenBank/DDBJ databases">
        <authorList>
            <person name="Jaros S."/>
            <person name="Januszkiewicz K."/>
            <person name="Wedrychowicz H."/>
        </authorList>
    </citation>
    <scope>NUCLEOTIDE SEQUENCE [LARGE SCALE GENOMIC DNA]</scope>
    <source>
        <strain evidence="3 4">DSM 3089</strain>
    </source>
</reference>